<keyword evidence="1" id="KW-0479">Metal-binding</keyword>
<gene>
    <name evidence="4" type="primary">LOC105419240</name>
</gene>
<feature type="domain" description="CCHC-type" evidence="3">
    <location>
        <begin position="38"/>
        <end position="52"/>
    </location>
</feature>
<reference evidence="4" key="2">
    <citation type="submission" date="2025-08" db="UniProtKB">
        <authorList>
            <consortium name="Ensembl"/>
        </authorList>
    </citation>
    <scope>IDENTIFICATION</scope>
</reference>
<evidence type="ECO:0000256" key="1">
    <source>
        <dbReference type="PROSITE-ProRule" id="PRU00047"/>
    </source>
</evidence>
<feature type="compositionally biased region" description="Polar residues" evidence="2">
    <location>
        <begin position="380"/>
        <end position="398"/>
    </location>
</feature>
<dbReference type="Gene3D" id="2.40.70.10">
    <property type="entry name" value="Acid Proteases"/>
    <property type="match status" value="1"/>
</dbReference>
<sequence length="446" mass="48107">MRMISSPLTEDVAGEPMQLERTRLSHAEWQYRRSANLCLNCGRAGYFVADCPTQPGELGSSTRVGVLASASCSVPPCLTLPCTLRWGRESVSAPFLVDSGADDSFISQGLAVQARVPIETLPEPRPVIGLNGEVLAMVTHQTQPLTLIVSGNHREQIRLLVIPASSSPGVLGSPWLARHNPQIDWSTRRVSWSVACRANCLRSALNATAGGSVSARRAKEVGRCPRAVRPGGAIQASMVGDPLCRGRRAAAVSWGPHPGKWRRRSRRPSSWFWIKVGSRRTGCSSWRTRWRCPRCRPTYAGGGKSGDVVALHSYGLPSALNGRSIGTGLRPRPISLTRMSASLRRISRSREGRSLSRTWSLRPSPRLPPRSWIGGLPTESGASWTSINGDESSSSLSNGRGTGRRGDRGSPAFSSWTATSPVTSTAPTRISLVGHQEAPVEGEVML</sequence>
<dbReference type="InterPro" id="IPR036875">
    <property type="entry name" value="Znf_CCHC_sf"/>
</dbReference>
<evidence type="ECO:0000313" key="4">
    <source>
        <dbReference type="Ensembl" id="ENSTRUP00000078838.1"/>
    </source>
</evidence>
<reference evidence="4" key="3">
    <citation type="submission" date="2025-09" db="UniProtKB">
        <authorList>
            <consortium name="Ensembl"/>
        </authorList>
    </citation>
    <scope>IDENTIFICATION</scope>
</reference>
<dbReference type="InterPro" id="IPR001878">
    <property type="entry name" value="Znf_CCHC"/>
</dbReference>
<dbReference type="GO" id="GO:0008270">
    <property type="term" value="F:zinc ion binding"/>
    <property type="evidence" value="ECO:0007669"/>
    <property type="project" value="UniProtKB-KW"/>
</dbReference>
<name>A0A674NZ44_TAKRU</name>
<dbReference type="Pfam" id="PF13975">
    <property type="entry name" value="gag-asp_proteas"/>
    <property type="match status" value="1"/>
</dbReference>
<dbReference type="AlphaFoldDB" id="A0A674NZ44"/>
<dbReference type="PROSITE" id="PS00141">
    <property type="entry name" value="ASP_PROTEASE"/>
    <property type="match status" value="1"/>
</dbReference>
<proteinExistence type="predicted"/>
<dbReference type="GO" id="GO:0003676">
    <property type="term" value="F:nucleic acid binding"/>
    <property type="evidence" value="ECO:0007669"/>
    <property type="project" value="InterPro"/>
</dbReference>
<dbReference type="OrthoDB" id="8962781at2759"/>
<feature type="region of interest" description="Disordered" evidence="2">
    <location>
        <begin position="368"/>
        <end position="446"/>
    </location>
</feature>
<dbReference type="SUPFAM" id="SSF57756">
    <property type="entry name" value="Retrovirus zinc finger-like domains"/>
    <property type="match status" value="1"/>
</dbReference>
<reference evidence="4 5" key="1">
    <citation type="journal article" date="2011" name="Genome Biol. Evol.">
        <title>Integration of the genetic map and genome assembly of fugu facilitates insights into distinct features of genome evolution in teleosts and mammals.</title>
        <authorList>
            <person name="Kai W."/>
            <person name="Kikuchi K."/>
            <person name="Tohari S."/>
            <person name="Chew A.K."/>
            <person name="Tay A."/>
            <person name="Fujiwara A."/>
            <person name="Hosoya S."/>
            <person name="Suetake H."/>
            <person name="Naruse K."/>
            <person name="Brenner S."/>
            <person name="Suzuki Y."/>
            <person name="Venkatesh B."/>
        </authorList>
    </citation>
    <scope>NUCLEOTIDE SEQUENCE [LARGE SCALE GENOMIC DNA]</scope>
</reference>
<dbReference type="KEGG" id="tru:105419240"/>
<dbReference type="GO" id="GO:0006508">
    <property type="term" value="P:proteolysis"/>
    <property type="evidence" value="ECO:0007669"/>
    <property type="project" value="InterPro"/>
</dbReference>
<dbReference type="GeneTree" id="ENSGT00990000209341"/>
<dbReference type="PROSITE" id="PS50158">
    <property type="entry name" value="ZF_CCHC"/>
    <property type="match status" value="1"/>
</dbReference>
<evidence type="ECO:0000259" key="3">
    <source>
        <dbReference type="PROSITE" id="PS50158"/>
    </source>
</evidence>
<dbReference type="Ensembl" id="ENSTRUT00000081131.1">
    <property type="protein sequence ID" value="ENSTRUP00000078838.1"/>
    <property type="gene ID" value="ENSTRUG00000032356.1"/>
</dbReference>
<accession>A0A674NZ44</accession>
<dbReference type="InterPro" id="IPR001969">
    <property type="entry name" value="Aspartic_peptidase_AS"/>
</dbReference>
<protein>
    <submittedName>
        <fullName evidence="4">Uncharacterized LOC105419240</fullName>
    </submittedName>
</protein>
<keyword evidence="5" id="KW-1185">Reference proteome</keyword>
<dbReference type="GeneID" id="105419240"/>
<dbReference type="InterPro" id="IPR032567">
    <property type="entry name" value="RTL1-rel"/>
</dbReference>
<keyword evidence="1" id="KW-0863">Zinc-finger</keyword>
<dbReference type="CDD" id="cd00303">
    <property type="entry name" value="retropepsin_like"/>
    <property type="match status" value="1"/>
</dbReference>
<dbReference type="Proteomes" id="UP000005226">
    <property type="component" value="Chromosome 11"/>
</dbReference>
<dbReference type="InterPro" id="IPR021109">
    <property type="entry name" value="Peptidase_aspartic_dom_sf"/>
</dbReference>
<keyword evidence="1" id="KW-0862">Zinc</keyword>
<dbReference type="SUPFAM" id="SSF50630">
    <property type="entry name" value="Acid proteases"/>
    <property type="match status" value="1"/>
</dbReference>
<dbReference type="GO" id="GO:0004190">
    <property type="term" value="F:aspartic-type endopeptidase activity"/>
    <property type="evidence" value="ECO:0007669"/>
    <property type="project" value="InterPro"/>
</dbReference>
<evidence type="ECO:0000256" key="2">
    <source>
        <dbReference type="SAM" id="MobiDB-lite"/>
    </source>
</evidence>
<dbReference type="RefSeq" id="XP_011618992.2">
    <property type="nucleotide sequence ID" value="XM_011620690.2"/>
</dbReference>
<dbReference type="InParanoid" id="A0A674NZ44"/>
<dbReference type="PANTHER" id="PTHR15503">
    <property type="entry name" value="LDOC1 RELATED"/>
    <property type="match status" value="1"/>
</dbReference>
<organism evidence="4 5">
    <name type="scientific">Takifugu rubripes</name>
    <name type="common">Japanese pufferfish</name>
    <name type="synonym">Fugu rubripes</name>
    <dbReference type="NCBI Taxonomy" id="31033"/>
    <lineage>
        <taxon>Eukaryota</taxon>
        <taxon>Metazoa</taxon>
        <taxon>Chordata</taxon>
        <taxon>Craniata</taxon>
        <taxon>Vertebrata</taxon>
        <taxon>Euteleostomi</taxon>
        <taxon>Actinopterygii</taxon>
        <taxon>Neopterygii</taxon>
        <taxon>Teleostei</taxon>
        <taxon>Neoteleostei</taxon>
        <taxon>Acanthomorphata</taxon>
        <taxon>Eupercaria</taxon>
        <taxon>Tetraodontiformes</taxon>
        <taxon>Tetradontoidea</taxon>
        <taxon>Tetraodontidae</taxon>
        <taxon>Takifugu</taxon>
    </lineage>
</organism>
<feature type="compositionally biased region" description="Low complexity" evidence="2">
    <location>
        <begin position="414"/>
        <end position="428"/>
    </location>
</feature>
<dbReference type="PANTHER" id="PTHR15503:SF22">
    <property type="entry name" value="TRANSPOSON TY3-I GAG POLYPROTEIN"/>
    <property type="match status" value="1"/>
</dbReference>
<evidence type="ECO:0000313" key="5">
    <source>
        <dbReference type="Proteomes" id="UP000005226"/>
    </source>
</evidence>